<proteinExistence type="predicted"/>
<name>A0A485KAQ2_9STRA</name>
<dbReference type="AlphaFoldDB" id="A0A485KAQ2"/>
<protein>
    <submittedName>
        <fullName evidence="2">Aste57867_1588 protein</fullName>
    </submittedName>
</protein>
<sequence>METKSTLLAALEAPEEVEDEEFLYEKHVLDAELQRETAQAKARAEHQATSVENAFAREVVEATRRYERQRERLRQSMVDEIATELRLLKENRDGVSLNRKGLSRLARTCKSISIYDEGAAATSGDATPHTMSTSAQPILDSPSFTKTKIRVRHGALDAIVGPLSSADTLADIVLIQQLSTARRHAPPL</sequence>
<dbReference type="EMBL" id="CAADRA010000135">
    <property type="protein sequence ID" value="VFT78801.1"/>
    <property type="molecule type" value="Genomic_DNA"/>
</dbReference>
<reference evidence="2 3" key="1">
    <citation type="submission" date="2019-03" db="EMBL/GenBank/DDBJ databases">
        <authorList>
            <person name="Gaulin E."/>
            <person name="Dumas B."/>
        </authorList>
    </citation>
    <scope>NUCLEOTIDE SEQUENCE [LARGE SCALE GENOMIC DNA]</scope>
    <source>
        <strain evidence="2">CBS 568.67</strain>
    </source>
</reference>
<evidence type="ECO:0000313" key="3">
    <source>
        <dbReference type="Proteomes" id="UP000332933"/>
    </source>
</evidence>
<dbReference type="EMBL" id="VJMH01000135">
    <property type="protein sequence ID" value="KAF0718618.1"/>
    <property type="molecule type" value="Genomic_DNA"/>
</dbReference>
<organism evidence="2 3">
    <name type="scientific">Aphanomyces stellatus</name>
    <dbReference type="NCBI Taxonomy" id="120398"/>
    <lineage>
        <taxon>Eukaryota</taxon>
        <taxon>Sar</taxon>
        <taxon>Stramenopiles</taxon>
        <taxon>Oomycota</taxon>
        <taxon>Saprolegniomycetes</taxon>
        <taxon>Saprolegniales</taxon>
        <taxon>Verrucalvaceae</taxon>
        <taxon>Aphanomyces</taxon>
    </lineage>
</organism>
<evidence type="ECO:0000313" key="2">
    <source>
        <dbReference type="EMBL" id="VFT78801.1"/>
    </source>
</evidence>
<accession>A0A485KAQ2</accession>
<keyword evidence="3" id="KW-1185">Reference proteome</keyword>
<evidence type="ECO:0000313" key="1">
    <source>
        <dbReference type="EMBL" id="KAF0718618.1"/>
    </source>
</evidence>
<dbReference type="Proteomes" id="UP000332933">
    <property type="component" value="Unassembled WGS sequence"/>
</dbReference>
<reference evidence="1" key="2">
    <citation type="submission" date="2019-06" db="EMBL/GenBank/DDBJ databases">
        <title>Genomics analysis of Aphanomyces spp. identifies a new class of oomycete effector associated with host adaptation.</title>
        <authorList>
            <person name="Gaulin E."/>
        </authorList>
    </citation>
    <scope>NUCLEOTIDE SEQUENCE</scope>
    <source>
        <strain evidence="1">CBS 578.67</strain>
    </source>
</reference>
<dbReference type="OrthoDB" id="66168at2759"/>
<gene>
    <name evidence="2" type="primary">Aste57867_1588</name>
    <name evidence="1" type="ORF">As57867_001587</name>
    <name evidence="2" type="ORF">ASTE57867_1588</name>
</gene>